<dbReference type="EMBL" id="ML996581">
    <property type="protein sequence ID" value="KAF2754327.1"/>
    <property type="molecule type" value="Genomic_DNA"/>
</dbReference>
<dbReference type="GO" id="GO:0005634">
    <property type="term" value="C:nucleus"/>
    <property type="evidence" value="ECO:0007669"/>
    <property type="project" value="UniProtKB-SubCell"/>
</dbReference>
<organism evidence="5 6">
    <name type="scientific">Pseudovirgaria hyperparasitica</name>
    <dbReference type="NCBI Taxonomy" id="470096"/>
    <lineage>
        <taxon>Eukaryota</taxon>
        <taxon>Fungi</taxon>
        <taxon>Dikarya</taxon>
        <taxon>Ascomycota</taxon>
        <taxon>Pezizomycotina</taxon>
        <taxon>Dothideomycetes</taxon>
        <taxon>Dothideomycetes incertae sedis</taxon>
        <taxon>Acrospermales</taxon>
        <taxon>Acrospermaceae</taxon>
        <taxon>Pseudovirgaria</taxon>
    </lineage>
</organism>
<comment type="subcellular location">
    <subcellularLocation>
        <location evidence="1">Nucleus</location>
    </subcellularLocation>
</comment>
<protein>
    <submittedName>
        <fullName evidence="5">Uncharacterized protein</fullName>
    </submittedName>
</protein>
<evidence type="ECO:0000256" key="1">
    <source>
        <dbReference type="ARBA" id="ARBA00004123"/>
    </source>
</evidence>
<name>A0A6A6VYF4_9PEZI</name>
<feature type="compositionally biased region" description="Polar residues" evidence="4">
    <location>
        <begin position="1"/>
        <end position="18"/>
    </location>
</feature>
<reference evidence="5" key="1">
    <citation type="journal article" date="2020" name="Stud. Mycol.">
        <title>101 Dothideomycetes genomes: a test case for predicting lifestyles and emergence of pathogens.</title>
        <authorList>
            <person name="Haridas S."/>
            <person name="Albert R."/>
            <person name="Binder M."/>
            <person name="Bloem J."/>
            <person name="Labutti K."/>
            <person name="Salamov A."/>
            <person name="Andreopoulos B."/>
            <person name="Baker S."/>
            <person name="Barry K."/>
            <person name="Bills G."/>
            <person name="Bluhm B."/>
            <person name="Cannon C."/>
            <person name="Castanera R."/>
            <person name="Culley D."/>
            <person name="Daum C."/>
            <person name="Ezra D."/>
            <person name="Gonzalez J."/>
            <person name="Henrissat B."/>
            <person name="Kuo A."/>
            <person name="Liang C."/>
            <person name="Lipzen A."/>
            <person name="Lutzoni F."/>
            <person name="Magnuson J."/>
            <person name="Mondo S."/>
            <person name="Nolan M."/>
            <person name="Ohm R."/>
            <person name="Pangilinan J."/>
            <person name="Park H.-J."/>
            <person name="Ramirez L."/>
            <person name="Alfaro M."/>
            <person name="Sun H."/>
            <person name="Tritt A."/>
            <person name="Yoshinaga Y."/>
            <person name="Zwiers L.-H."/>
            <person name="Turgeon B."/>
            <person name="Goodwin S."/>
            <person name="Spatafora J."/>
            <person name="Crous P."/>
            <person name="Grigoriev I."/>
        </authorList>
    </citation>
    <scope>NUCLEOTIDE SEQUENCE</scope>
    <source>
        <strain evidence="5">CBS 121739</strain>
    </source>
</reference>
<dbReference type="InterPro" id="IPR049629">
    <property type="entry name" value="DPY30_SDC1_DD"/>
</dbReference>
<dbReference type="Proteomes" id="UP000799437">
    <property type="component" value="Unassembled WGS sequence"/>
</dbReference>
<keyword evidence="6" id="KW-1185">Reference proteome</keyword>
<dbReference type="AlphaFoldDB" id="A0A6A6VYF4"/>
<dbReference type="Pfam" id="PF05186">
    <property type="entry name" value="Dpy-30"/>
    <property type="match status" value="1"/>
</dbReference>
<evidence type="ECO:0000313" key="6">
    <source>
        <dbReference type="Proteomes" id="UP000799437"/>
    </source>
</evidence>
<feature type="region of interest" description="Disordered" evidence="4">
    <location>
        <begin position="1"/>
        <end position="119"/>
    </location>
</feature>
<evidence type="ECO:0000256" key="4">
    <source>
        <dbReference type="SAM" id="MobiDB-lite"/>
    </source>
</evidence>
<dbReference type="RefSeq" id="XP_033596778.1">
    <property type="nucleotide sequence ID" value="XM_033744752.1"/>
</dbReference>
<keyword evidence="3" id="KW-0539">Nucleus</keyword>
<evidence type="ECO:0000256" key="3">
    <source>
        <dbReference type="ARBA" id="ARBA00023242"/>
    </source>
</evidence>
<evidence type="ECO:0000313" key="5">
    <source>
        <dbReference type="EMBL" id="KAF2754327.1"/>
    </source>
</evidence>
<evidence type="ECO:0000256" key="2">
    <source>
        <dbReference type="ARBA" id="ARBA00010849"/>
    </source>
</evidence>
<comment type="similarity">
    <text evidence="2">Belongs to the dpy-30 family.</text>
</comment>
<gene>
    <name evidence="5" type="ORF">EJ05DRAFT_479841</name>
</gene>
<dbReference type="InterPro" id="IPR007858">
    <property type="entry name" value="Dpy-30_motif"/>
</dbReference>
<feature type="compositionally biased region" description="Polar residues" evidence="4">
    <location>
        <begin position="25"/>
        <end position="45"/>
    </location>
</feature>
<feature type="compositionally biased region" description="Low complexity" evidence="4">
    <location>
        <begin position="56"/>
        <end position="73"/>
    </location>
</feature>
<proteinExistence type="inferred from homology"/>
<accession>A0A6A6VYF4</accession>
<dbReference type="GeneID" id="54485806"/>
<dbReference type="CDD" id="cd22965">
    <property type="entry name" value="DD_DPY30_SDC1"/>
    <property type="match status" value="1"/>
</dbReference>
<sequence>MADSELSASNNRPISTTPIPLPGTLESQSNGEPTMNGDSAPTVQSGDVEMKDEPMIESAPAPAPTIEPEAESTVPSLQAQPAPTLPAMTVPTQAATPPAVTPTYARNSPHPAPQVNIPAPPVNPNPHGSPTRVYLNQQVTPYLLEAMKMLVTHEPEKPLKYLADYLAEKSRELEGV</sequence>
<feature type="compositionally biased region" description="Low complexity" evidence="4">
    <location>
        <begin position="86"/>
        <end position="105"/>
    </location>
</feature>
<dbReference type="OrthoDB" id="417678at2759"/>
<dbReference type="Gene3D" id="1.20.890.10">
    <property type="entry name" value="cAMP-dependent protein kinase regulatory subunit, dimerization-anchoring domain"/>
    <property type="match status" value="1"/>
</dbReference>